<dbReference type="OrthoDB" id="10003324at2"/>
<name>A0A2S8RCF9_9FIRM</name>
<keyword evidence="1" id="KW-0812">Transmembrane</keyword>
<dbReference type="EMBL" id="NEMB01000003">
    <property type="protein sequence ID" value="PQQ67486.1"/>
    <property type="molecule type" value="Genomic_DNA"/>
</dbReference>
<comment type="caution">
    <text evidence="2">The sequence shown here is derived from an EMBL/GenBank/DDBJ whole genome shotgun (WGS) entry which is preliminary data.</text>
</comment>
<feature type="transmembrane region" description="Helical" evidence="1">
    <location>
        <begin position="27"/>
        <end position="57"/>
    </location>
</feature>
<keyword evidence="1" id="KW-0472">Membrane</keyword>
<protein>
    <submittedName>
        <fullName evidence="2">Uncharacterized protein</fullName>
    </submittedName>
</protein>
<gene>
    <name evidence="2" type="ORF">B9R14_12500</name>
</gene>
<accession>A0A2S8RCF9</accession>
<evidence type="ECO:0000256" key="1">
    <source>
        <dbReference type="SAM" id="Phobius"/>
    </source>
</evidence>
<proteinExistence type="predicted"/>
<dbReference type="AlphaFoldDB" id="A0A2S8RCF9"/>
<feature type="transmembrane region" description="Helical" evidence="1">
    <location>
        <begin position="102"/>
        <end position="129"/>
    </location>
</feature>
<dbReference type="RefSeq" id="WP_105368363.1">
    <property type="nucleotide sequence ID" value="NZ_NEMB01000003.1"/>
</dbReference>
<sequence>MEEFRIEKYDNYSIGITGNQKKNKYAIISFVLSNIGVILSPMFLFQILGIIFGVMGLSSKKRELSKKGILISVVTVFLGILVVLMHKHSHSLSFDYHYLSKFWIIVSPVFGLFLIQTIGFAFGIIGTGVRTEKRNISVKNILVSIVSIFSGIFLVSVLIYLNYQMGIIDFQRVGIPPDYFDLSVIGIILSPVFLIFLFQFIKFLFKVNNFNFEKRKLYVKKIFISFTTVFLGIFIISIIVRLNHMIERERFSYDYYVASRIESGIRFYMMDTEDYELKFITDESLDVEILLANLYEKCHEYNRPYIRQKFTLNIFPASKLHKGWDIFVDSENIIVEVNPSQEGHSLVIK</sequence>
<dbReference type="Proteomes" id="UP000239720">
    <property type="component" value="Unassembled WGS sequence"/>
</dbReference>
<feature type="transmembrane region" description="Helical" evidence="1">
    <location>
        <begin position="182"/>
        <end position="201"/>
    </location>
</feature>
<feature type="transmembrane region" description="Helical" evidence="1">
    <location>
        <begin position="69"/>
        <end position="86"/>
    </location>
</feature>
<keyword evidence="1" id="KW-1133">Transmembrane helix</keyword>
<feature type="transmembrane region" description="Helical" evidence="1">
    <location>
        <begin position="141"/>
        <end position="162"/>
    </location>
</feature>
<evidence type="ECO:0000313" key="3">
    <source>
        <dbReference type="Proteomes" id="UP000239720"/>
    </source>
</evidence>
<reference evidence="2 3" key="1">
    <citation type="journal article" date="2018" name="Syst. Appl. Microbiol.">
        <title>Characterization and high-quality draft genome sequence of Herbivorax saccincola A7, an anaerobic, alkaliphilic, thermophilic, cellulolytic, and xylanolytic bacterium.</title>
        <authorList>
            <person name="Aikawa S."/>
            <person name="Baramee S."/>
            <person name="Sermsathanaswadi J."/>
            <person name="Thianheng P."/>
            <person name="Tachaapaikoon C."/>
            <person name="Shikata A."/>
            <person name="Waeonukul R."/>
            <person name="Pason P."/>
            <person name="Ratanakhanokchai K."/>
            <person name="Kosugi A."/>
        </authorList>
    </citation>
    <scope>NUCLEOTIDE SEQUENCE [LARGE SCALE GENOMIC DNA]</scope>
    <source>
        <strain evidence="2 3">A7</strain>
    </source>
</reference>
<evidence type="ECO:0000313" key="2">
    <source>
        <dbReference type="EMBL" id="PQQ67486.1"/>
    </source>
</evidence>
<feature type="transmembrane region" description="Helical" evidence="1">
    <location>
        <begin position="222"/>
        <end position="242"/>
    </location>
</feature>
<organism evidence="2 3">
    <name type="scientific">Acetivibrio saccincola</name>
    <dbReference type="NCBI Taxonomy" id="1677857"/>
    <lineage>
        <taxon>Bacteria</taxon>
        <taxon>Bacillati</taxon>
        <taxon>Bacillota</taxon>
        <taxon>Clostridia</taxon>
        <taxon>Eubacteriales</taxon>
        <taxon>Oscillospiraceae</taxon>
        <taxon>Acetivibrio</taxon>
    </lineage>
</organism>